<dbReference type="EMBL" id="CP002987">
    <property type="protein sequence ID" value="AFA47244.1"/>
    <property type="molecule type" value="Genomic_DNA"/>
</dbReference>
<reference evidence="4" key="1">
    <citation type="submission" date="2011-07" db="EMBL/GenBank/DDBJ databases">
        <title>Complete genome sequence of Acetobacterium woodii.</title>
        <authorList>
            <person name="Poehlein A."/>
            <person name="Schmidt S."/>
            <person name="Kaster A.-K."/>
            <person name="Goenrich M."/>
            <person name="Vollmers J."/>
            <person name="Thuermer A."/>
            <person name="Gottschalk G."/>
            <person name="Thauer R.K."/>
            <person name="Daniel R."/>
            <person name="Mueller V."/>
        </authorList>
    </citation>
    <scope>NUCLEOTIDE SEQUENCE [LARGE SCALE GENOMIC DNA]</scope>
    <source>
        <strain evidence="4">ATCC 29683 / DSM 1030 / JCM 2381 / KCTC 1655 / WB1</strain>
    </source>
</reference>
<dbReference type="KEGG" id="awo:Awo_c04430"/>
<dbReference type="GO" id="GO:0003677">
    <property type="term" value="F:DNA binding"/>
    <property type="evidence" value="ECO:0007669"/>
    <property type="project" value="UniProtKB-KW"/>
</dbReference>
<dbReference type="AlphaFoldDB" id="H6LHR5"/>
<gene>
    <name evidence="3" type="ordered locus">Awo_c04430</name>
</gene>
<keyword evidence="4" id="KW-1185">Reference proteome</keyword>
<proteinExistence type="predicted"/>
<dbReference type="eggNOG" id="COG0732">
    <property type="taxonomic scope" value="Bacteria"/>
</dbReference>
<evidence type="ECO:0000256" key="2">
    <source>
        <dbReference type="ARBA" id="ARBA00023125"/>
    </source>
</evidence>
<dbReference type="Gene3D" id="3.90.220.20">
    <property type="entry name" value="DNA methylase specificity domains"/>
    <property type="match status" value="1"/>
</dbReference>
<organism evidence="3 4">
    <name type="scientific">Acetobacterium woodii (strain ATCC 29683 / DSM 1030 / JCM 2381 / KCTC 1655 / WB1)</name>
    <dbReference type="NCBI Taxonomy" id="931626"/>
    <lineage>
        <taxon>Bacteria</taxon>
        <taxon>Bacillati</taxon>
        <taxon>Bacillota</taxon>
        <taxon>Clostridia</taxon>
        <taxon>Eubacteriales</taxon>
        <taxon>Eubacteriaceae</taxon>
        <taxon>Acetobacterium</taxon>
    </lineage>
</organism>
<dbReference type="GO" id="GO:0009307">
    <property type="term" value="P:DNA restriction-modification system"/>
    <property type="evidence" value="ECO:0007669"/>
    <property type="project" value="UniProtKB-KW"/>
</dbReference>
<reference evidence="3 4" key="2">
    <citation type="journal article" date="2012" name="PLoS ONE">
        <title>An ancient pathway combining carbon dioxide fixation with the generation and utilization of a sodium ion gradient for ATP synthesis.</title>
        <authorList>
            <person name="Poehlein A."/>
            <person name="Schmidt S."/>
            <person name="Kaster A.K."/>
            <person name="Goenrich M."/>
            <person name="Vollmers J."/>
            <person name="Thurmer A."/>
            <person name="Bertsch J."/>
            <person name="Schuchmann K."/>
            <person name="Voigt B."/>
            <person name="Hecker M."/>
            <person name="Daniel R."/>
            <person name="Thauer R.K."/>
            <person name="Gottschalk G."/>
            <person name="Muller V."/>
        </authorList>
    </citation>
    <scope>NUCLEOTIDE SEQUENCE [LARGE SCALE GENOMIC DNA]</scope>
    <source>
        <strain evidence="4">ATCC 29683 / DSM 1030 / JCM 2381 / KCTC 1655 / WB1</strain>
    </source>
</reference>
<keyword evidence="2" id="KW-0238">DNA-binding</keyword>
<dbReference type="SUPFAM" id="SSF116734">
    <property type="entry name" value="DNA methylase specificity domain"/>
    <property type="match status" value="1"/>
</dbReference>
<keyword evidence="1" id="KW-0680">Restriction system</keyword>
<evidence type="ECO:0000313" key="3">
    <source>
        <dbReference type="EMBL" id="AFA47244.1"/>
    </source>
</evidence>
<dbReference type="InterPro" id="IPR044946">
    <property type="entry name" value="Restrct_endonuc_typeI_TRD_sf"/>
</dbReference>
<accession>H6LHR5</accession>
<dbReference type="STRING" id="931626.Awo_c04430"/>
<sequence>MSGIKDGYKETEIGVLPEDWEVVELKKIAPFISNGFVGTASPYYTEDEEATLYLMGNNIRENRYPDAG</sequence>
<dbReference type="HOGENOM" id="CLU_2784361_0_0_9"/>
<evidence type="ECO:0000256" key="1">
    <source>
        <dbReference type="ARBA" id="ARBA00022747"/>
    </source>
</evidence>
<dbReference type="Proteomes" id="UP000007177">
    <property type="component" value="Chromosome"/>
</dbReference>
<protein>
    <submittedName>
        <fullName evidence="3">Uncharacterized protein</fullName>
    </submittedName>
</protein>
<name>H6LHR5_ACEWD</name>
<evidence type="ECO:0000313" key="4">
    <source>
        <dbReference type="Proteomes" id="UP000007177"/>
    </source>
</evidence>